<dbReference type="Proteomes" id="UP000324632">
    <property type="component" value="Chromosome 24"/>
</dbReference>
<keyword evidence="5 7" id="KW-0472">Membrane</keyword>
<proteinExistence type="inferred from homology"/>
<evidence type="ECO:0000256" key="1">
    <source>
        <dbReference type="ARBA" id="ARBA00004141"/>
    </source>
</evidence>
<feature type="compositionally biased region" description="Low complexity" evidence="6">
    <location>
        <begin position="1"/>
        <end position="17"/>
    </location>
</feature>
<reference evidence="8 9" key="1">
    <citation type="journal article" date="2019" name="Mol. Ecol. Resour.">
        <title>Chromosome-level genome assembly of Triplophysa tibetana, a fish adapted to the harsh high-altitude environment of the Tibetan Plateau.</title>
        <authorList>
            <person name="Yang X."/>
            <person name="Liu H."/>
            <person name="Ma Z."/>
            <person name="Zou Y."/>
            <person name="Zou M."/>
            <person name="Mao Y."/>
            <person name="Li X."/>
            <person name="Wang H."/>
            <person name="Chen T."/>
            <person name="Wang W."/>
            <person name="Yang R."/>
        </authorList>
    </citation>
    <scope>NUCLEOTIDE SEQUENCE [LARGE SCALE GENOMIC DNA]</scope>
    <source>
        <strain evidence="8">TTIB1903HZAU</strain>
        <tissue evidence="8">Muscle</tissue>
    </source>
</reference>
<evidence type="ECO:0000256" key="5">
    <source>
        <dbReference type="ARBA" id="ARBA00023136"/>
    </source>
</evidence>
<keyword evidence="9" id="KW-1185">Reference proteome</keyword>
<comment type="caution">
    <text evidence="8">The sequence shown here is derived from an EMBL/GenBank/DDBJ whole genome shotgun (WGS) entry which is preliminary data.</text>
</comment>
<comment type="similarity">
    <text evidence="2">Belongs to the TMEM200 family.</text>
</comment>
<name>A0A5A9MZY0_9TELE</name>
<keyword evidence="3 7" id="KW-0812">Transmembrane</keyword>
<keyword evidence="4 7" id="KW-1133">Transmembrane helix</keyword>
<dbReference type="GO" id="GO:0016020">
    <property type="term" value="C:membrane"/>
    <property type="evidence" value="ECO:0007669"/>
    <property type="project" value="UniProtKB-SubCell"/>
</dbReference>
<gene>
    <name evidence="8" type="ORF">E1301_Tti006899</name>
</gene>
<evidence type="ECO:0000313" key="8">
    <source>
        <dbReference type="EMBL" id="KAA0703304.1"/>
    </source>
</evidence>
<dbReference type="PANTHER" id="PTHR31815:SF3">
    <property type="entry name" value="TRANSMEMBRANE PROTEIN 200B"/>
    <property type="match status" value="1"/>
</dbReference>
<feature type="transmembrane region" description="Helical" evidence="7">
    <location>
        <begin position="87"/>
        <end position="107"/>
    </location>
</feature>
<sequence>MSVVNPPTEKVSVTVPEPETPPLKKETGPVIGGLRLRSAPGACLLFAGVLLIVGIGIAVGGYWNGNPRRQPLHHVSNGRTSSEKLKLIGPVIMGVGLFIFICANTILYENRDQELRQEPERDRNQAHQEILPLVPQTQRHNNSHSKWFSQTESNDNTHTLNLSELNIHCLDEGADLPFLKCTSPSSCNSSQVNLEIRSSFKDHKRMECFTLPVIKLNDCLIGSLDPEAPPLPERTYRNKMGVEYITSVEVTRVNSTDSSLLTMNIAELKDR</sequence>
<dbReference type="PANTHER" id="PTHR31815">
    <property type="entry name" value="AGAP005329-PA"/>
    <property type="match status" value="1"/>
</dbReference>
<evidence type="ECO:0000256" key="6">
    <source>
        <dbReference type="SAM" id="MobiDB-lite"/>
    </source>
</evidence>
<dbReference type="Pfam" id="PF10177">
    <property type="entry name" value="DUF2371"/>
    <property type="match status" value="1"/>
</dbReference>
<evidence type="ECO:0000256" key="4">
    <source>
        <dbReference type="ARBA" id="ARBA00022989"/>
    </source>
</evidence>
<feature type="compositionally biased region" description="Polar residues" evidence="6">
    <location>
        <begin position="135"/>
        <end position="152"/>
    </location>
</feature>
<evidence type="ECO:0000256" key="7">
    <source>
        <dbReference type="SAM" id="Phobius"/>
    </source>
</evidence>
<feature type="transmembrane region" description="Helical" evidence="7">
    <location>
        <begin position="42"/>
        <end position="63"/>
    </location>
</feature>
<comment type="subcellular location">
    <subcellularLocation>
        <location evidence="1">Membrane</location>
        <topology evidence="1">Multi-pass membrane protein</topology>
    </subcellularLocation>
</comment>
<dbReference type="EMBL" id="SOYY01000024">
    <property type="protein sequence ID" value="KAA0703304.1"/>
    <property type="molecule type" value="Genomic_DNA"/>
</dbReference>
<feature type="region of interest" description="Disordered" evidence="6">
    <location>
        <begin position="132"/>
        <end position="152"/>
    </location>
</feature>
<dbReference type="InterPro" id="IPR018787">
    <property type="entry name" value="DUF2371_TMEM200"/>
</dbReference>
<evidence type="ECO:0000256" key="2">
    <source>
        <dbReference type="ARBA" id="ARBA00005308"/>
    </source>
</evidence>
<dbReference type="AlphaFoldDB" id="A0A5A9MZY0"/>
<accession>A0A5A9MZY0</accession>
<evidence type="ECO:0000256" key="3">
    <source>
        <dbReference type="ARBA" id="ARBA00022692"/>
    </source>
</evidence>
<organism evidence="8 9">
    <name type="scientific">Triplophysa tibetana</name>
    <dbReference type="NCBI Taxonomy" id="1572043"/>
    <lineage>
        <taxon>Eukaryota</taxon>
        <taxon>Metazoa</taxon>
        <taxon>Chordata</taxon>
        <taxon>Craniata</taxon>
        <taxon>Vertebrata</taxon>
        <taxon>Euteleostomi</taxon>
        <taxon>Actinopterygii</taxon>
        <taxon>Neopterygii</taxon>
        <taxon>Teleostei</taxon>
        <taxon>Ostariophysi</taxon>
        <taxon>Cypriniformes</taxon>
        <taxon>Nemacheilidae</taxon>
        <taxon>Triplophysa</taxon>
    </lineage>
</organism>
<protein>
    <submittedName>
        <fullName evidence="8">Transmembrane protein 200B</fullName>
    </submittedName>
</protein>
<feature type="region of interest" description="Disordered" evidence="6">
    <location>
        <begin position="1"/>
        <end position="26"/>
    </location>
</feature>
<evidence type="ECO:0000313" key="9">
    <source>
        <dbReference type="Proteomes" id="UP000324632"/>
    </source>
</evidence>